<keyword evidence="1" id="KW-0472">Membrane</keyword>
<sequence>MNARGFTLVEWLIAMLIGAFLVGGGLSIFVASRATTEEAFDQSELQENGRVAIRLLTQDLKWAGFWGDYTGSPMTVGQGVSLSAGAVVPSSSDCLDDLARGSLPASTGSMRPFWAARIDSSKVIKGNAFVCIPAASRIANSDVLSIKRLMGNPLADAAATGNRFYLATTTQAAQLFKGGEAVPTETTMPTRQLWEYQHLIYYLSPNATTGSPELRKRYLTANGGSVLIGGAMAEGIERLSVLFGVDDSLVPDGVIDRYVSTNDVSEQAWSEGRVVAARIFLLVRSLQASRSYVNDNVYQVGDVSVSGNGDGFRRLLLETSVSLRNPAVIAGGGS</sequence>
<dbReference type="Pfam" id="PF07963">
    <property type="entry name" value="N_methyl"/>
    <property type="match status" value="1"/>
</dbReference>
<proteinExistence type="predicted"/>
<gene>
    <name evidence="2" type="ORF">ACEUDJ_09790</name>
</gene>
<dbReference type="EMBL" id="JBGXBU010000003">
    <property type="protein sequence ID" value="MFM4893148.1"/>
    <property type="molecule type" value="Genomic_DNA"/>
</dbReference>
<dbReference type="Pfam" id="PF16074">
    <property type="entry name" value="PilW"/>
    <property type="match status" value="1"/>
</dbReference>
<accession>A0ABW9GT40</accession>
<organism evidence="2 3">
    <name type="scientific">Aeromonas bivalvium</name>
    <dbReference type="NCBI Taxonomy" id="440079"/>
    <lineage>
        <taxon>Bacteria</taxon>
        <taxon>Pseudomonadati</taxon>
        <taxon>Pseudomonadota</taxon>
        <taxon>Gammaproteobacteria</taxon>
        <taxon>Aeromonadales</taxon>
        <taxon>Aeromonadaceae</taxon>
        <taxon>Aeromonas</taxon>
    </lineage>
</organism>
<keyword evidence="1" id="KW-1133">Transmembrane helix</keyword>
<evidence type="ECO:0000313" key="2">
    <source>
        <dbReference type="EMBL" id="MFM4893148.1"/>
    </source>
</evidence>
<dbReference type="InterPro" id="IPR012902">
    <property type="entry name" value="N_methyl_site"/>
</dbReference>
<name>A0ABW9GT40_9GAMM</name>
<dbReference type="RefSeq" id="WP_408789997.1">
    <property type="nucleotide sequence ID" value="NZ_JBGXBU010000003.1"/>
</dbReference>
<evidence type="ECO:0000313" key="3">
    <source>
        <dbReference type="Proteomes" id="UP001630969"/>
    </source>
</evidence>
<protein>
    <submittedName>
        <fullName evidence="2">PilW family protein</fullName>
    </submittedName>
</protein>
<feature type="transmembrane region" description="Helical" evidence="1">
    <location>
        <begin position="12"/>
        <end position="31"/>
    </location>
</feature>
<dbReference type="Proteomes" id="UP001630969">
    <property type="component" value="Unassembled WGS sequence"/>
</dbReference>
<dbReference type="NCBIfam" id="TIGR02532">
    <property type="entry name" value="IV_pilin_GFxxxE"/>
    <property type="match status" value="1"/>
</dbReference>
<dbReference type="InterPro" id="IPR032092">
    <property type="entry name" value="PilW"/>
</dbReference>
<dbReference type="GeneID" id="97220565"/>
<comment type="caution">
    <text evidence="2">The sequence shown here is derived from an EMBL/GenBank/DDBJ whole genome shotgun (WGS) entry which is preliminary data.</text>
</comment>
<keyword evidence="3" id="KW-1185">Reference proteome</keyword>
<reference evidence="2 3" key="1">
    <citation type="submission" date="2024-09" db="EMBL/GenBank/DDBJ databases">
        <title>Aeromonas strains Genome sequencing and assembly.</title>
        <authorList>
            <person name="Hu X."/>
            <person name="Tang B."/>
        </authorList>
    </citation>
    <scope>NUCLEOTIDE SEQUENCE [LARGE SCALE GENOMIC DNA]</scope>
    <source>
        <strain evidence="2 3">NB23SCDHY001</strain>
    </source>
</reference>
<evidence type="ECO:0000256" key="1">
    <source>
        <dbReference type="SAM" id="Phobius"/>
    </source>
</evidence>
<keyword evidence="1" id="KW-0812">Transmembrane</keyword>